<feature type="compositionally biased region" description="Basic and acidic residues" evidence="1">
    <location>
        <begin position="78"/>
        <end position="89"/>
    </location>
</feature>
<feature type="region of interest" description="Disordered" evidence="1">
    <location>
        <begin position="73"/>
        <end position="95"/>
    </location>
</feature>
<reference evidence="2" key="2">
    <citation type="journal article" date="2015" name="Data Brief">
        <title>Shoot transcriptome of the giant reed, Arundo donax.</title>
        <authorList>
            <person name="Barrero R.A."/>
            <person name="Guerrero F.D."/>
            <person name="Moolhuijzen P."/>
            <person name="Goolsby J.A."/>
            <person name="Tidwell J."/>
            <person name="Bellgard S.E."/>
            <person name="Bellgard M.I."/>
        </authorList>
    </citation>
    <scope>NUCLEOTIDE SEQUENCE</scope>
    <source>
        <tissue evidence="2">Shoot tissue taken approximately 20 cm above the soil surface</tissue>
    </source>
</reference>
<evidence type="ECO:0000313" key="2">
    <source>
        <dbReference type="EMBL" id="JAD75984.1"/>
    </source>
</evidence>
<reference evidence="2" key="1">
    <citation type="submission" date="2014-09" db="EMBL/GenBank/DDBJ databases">
        <authorList>
            <person name="Magalhaes I.L.F."/>
            <person name="Oliveira U."/>
            <person name="Santos F.R."/>
            <person name="Vidigal T.H.D.A."/>
            <person name="Brescovit A.D."/>
            <person name="Santos A.J."/>
        </authorList>
    </citation>
    <scope>NUCLEOTIDE SEQUENCE</scope>
    <source>
        <tissue evidence="2">Shoot tissue taken approximately 20 cm above the soil surface</tissue>
    </source>
</reference>
<protein>
    <submittedName>
        <fullName evidence="2">Uncharacterized protein</fullName>
    </submittedName>
</protein>
<proteinExistence type="predicted"/>
<sequence length="95" mass="10395">MAIFLARRVCSRCPIYCLPDPYRATPLRWHTGTSVPLGLVSGRCVTGLLRSPVGSPVAGPDIQAWTSLRPVLHGLPAQREEDARERTSESHTSQS</sequence>
<organism evidence="2">
    <name type="scientific">Arundo donax</name>
    <name type="common">Giant reed</name>
    <name type="synonym">Donax arundinaceus</name>
    <dbReference type="NCBI Taxonomy" id="35708"/>
    <lineage>
        <taxon>Eukaryota</taxon>
        <taxon>Viridiplantae</taxon>
        <taxon>Streptophyta</taxon>
        <taxon>Embryophyta</taxon>
        <taxon>Tracheophyta</taxon>
        <taxon>Spermatophyta</taxon>
        <taxon>Magnoliopsida</taxon>
        <taxon>Liliopsida</taxon>
        <taxon>Poales</taxon>
        <taxon>Poaceae</taxon>
        <taxon>PACMAD clade</taxon>
        <taxon>Arundinoideae</taxon>
        <taxon>Arundineae</taxon>
        <taxon>Arundo</taxon>
    </lineage>
</organism>
<name>A0A0A9CI39_ARUDO</name>
<dbReference type="AlphaFoldDB" id="A0A0A9CI39"/>
<accession>A0A0A9CI39</accession>
<evidence type="ECO:0000256" key="1">
    <source>
        <dbReference type="SAM" id="MobiDB-lite"/>
    </source>
</evidence>
<dbReference type="EMBL" id="GBRH01221911">
    <property type="protein sequence ID" value="JAD75984.1"/>
    <property type="molecule type" value="Transcribed_RNA"/>
</dbReference>